<feature type="domain" description="Fungal lipase-type" evidence="5">
    <location>
        <begin position="95"/>
        <end position="258"/>
    </location>
</feature>
<evidence type="ECO:0000256" key="4">
    <source>
        <dbReference type="SAM" id="SignalP"/>
    </source>
</evidence>
<feature type="chain" id="PRO_5004271464" description="triacylglycerol lipase" evidence="4">
    <location>
        <begin position="17"/>
        <end position="365"/>
    </location>
</feature>
<dbReference type="PANTHER" id="PTHR46640">
    <property type="entry name" value="TRIACYLGLYCEROL LIPASE, PUTATIVE (AFU_ORTHOLOGUE AFUA_6G06510)-RELATED"/>
    <property type="match status" value="1"/>
</dbReference>
<dbReference type="OMA" id="FANIAYC"/>
<dbReference type="InParanoid" id="Q6C8M4"/>
<dbReference type="InterPro" id="IPR029058">
    <property type="entry name" value="AB_hydrolase_fold"/>
</dbReference>
<evidence type="ECO:0000256" key="3">
    <source>
        <dbReference type="ARBA" id="ARBA00022801"/>
    </source>
</evidence>
<evidence type="ECO:0000256" key="2">
    <source>
        <dbReference type="ARBA" id="ARBA00022729"/>
    </source>
</evidence>
<dbReference type="CDD" id="cd00519">
    <property type="entry name" value="Lipase_3"/>
    <property type="match status" value="1"/>
</dbReference>
<dbReference type="InterPro" id="IPR002921">
    <property type="entry name" value="Fungal_lipase-type"/>
</dbReference>
<dbReference type="GO" id="GO:0006629">
    <property type="term" value="P:lipid metabolic process"/>
    <property type="evidence" value="ECO:0007669"/>
    <property type="project" value="InterPro"/>
</dbReference>
<dbReference type="EMBL" id="CR382130">
    <property type="protein sequence ID" value="CAG81180.1"/>
    <property type="molecule type" value="Genomic_DNA"/>
</dbReference>
<feature type="signal peptide" evidence="4">
    <location>
        <begin position="1"/>
        <end position="16"/>
    </location>
</feature>
<evidence type="ECO:0000313" key="7">
    <source>
        <dbReference type="Proteomes" id="UP000001300"/>
    </source>
</evidence>
<dbReference type="HOGENOM" id="CLU_032957_3_2_1"/>
<keyword evidence="2 4" id="KW-0732">Signal</keyword>
<keyword evidence="7" id="KW-1185">Reference proteome</keyword>
<proteinExistence type="predicted"/>
<keyword evidence="3" id="KW-0378">Hydrolase</keyword>
<dbReference type="ESTHER" id="yarli-q6c8m4">
    <property type="family name" value="Lipase_3"/>
</dbReference>
<name>Q6C8M4_YARLI</name>
<dbReference type="Pfam" id="PF01764">
    <property type="entry name" value="Lipase_3"/>
    <property type="match status" value="1"/>
</dbReference>
<reference evidence="6 7" key="1">
    <citation type="journal article" date="2004" name="Nature">
        <title>Genome evolution in yeasts.</title>
        <authorList>
            <consortium name="Genolevures"/>
            <person name="Dujon B."/>
            <person name="Sherman D."/>
            <person name="Fischer G."/>
            <person name="Durrens P."/>
            <person name="Casaregola S."/>
            <person name="Lafontaine I."/>
            <person name="de Montigny J."/>
            <person name="Marck C."/>
            <person name="Neuveglise C."/>
            <person name="Talla E."/>
            <person name="Goffard N."/>
            <person name="Frangeul L."/>
            <person name="Aigle M."/>
            <person name="Anthouard V."/>
            <person name="Babour A."/>
            <person name="Barbe V."/>
            <person name="Barnay S."/>
            <person name="Blanchin S."/>
            <person name="Beckerich J.M."/>
            <person name="Beyne E."/>
            <person name="Bleykasten C."/>
            <person name="Boisrame A."/>
            <person name="Boyer J."/>
            <person name="Cattolico L."/>
            <person name="Confanioleri F."/>
            <person name="de Daruvar A."/>
            <person name="Despons L."/>
            <person name="Fabre E."/>
            <person name="Fairhead C."/>
            <person name="Ferry-Dumazet H."/>
            <person name="Groppi A."/>
            <person name="Hantraye F."/>
            <person name="Hennequin C."/>
            <person name="Jauniaux N."/>
            <person name="Joyet P."/>
            <person name="Kachouri R."/>
            <person name="Kerrest A."/>
            <person name="Koszul R."/>
            <person name="Lemaire M."/>
            <person name="Lesur I."/>
            <person name="Ma L."/>
            <person name="Muller H."/>
            <person name="Nicaud J.M."/>
            <person name="Nikolski M."/>
            <person name="Oztas S."/>
            <person name="Ozier-Kalogeropoulos O."/>
            <person name="Pellenz S."/>
            <person name="Potier S."/>
            <person name="Richard G.F."/>
            <person name="Straub M.L."/>
            <person name="Suleau A."/>
            <person name="Swennene D."/>
            <person name="Tekaia F."/>
            <person name="Wesolowski-Louvel M."/>
            <person name="Westhof E."/>
            <person name="Wirth B."/>
            <person name="Zeniou-Meyer M."/>
            <person name="Zivanovic I."/>
            <person name="Bolotin-Fukuhara M."/>
            <person name="Thierry A."/>
            <person name="Bouchier C."/>
            <person name="Caudron B."/>
            <person name="Scarpelli C."/>
            <person name="Gaillardin C."/>
            <person name="Weissenbach J."/>
            <person name="Wincker P."/>
            <person name="Souciet J.L."/>
        </authorList>
    </citation>
    <scope>NUCLEOTIDE SEQUENCE [LARGE SCALE GENOMIC DNA]</scope>
    <source>
        <strain evidence="7">CLIB 122 / E 150</strain>
    </source>
</reference>
<gene>
    <name evidence="6" type="ORF">YALI0_D18480g</name>
</gene>
<accession>Q6C8M4</accession>
<dbReference type="GO" id="GO:0004806">
    <property type="term" value="F:triacylglycerol lipase activity"/>
    <property type="evidence" value="ECO:0007669"/>
    <property type="project" value="UniProtKB-EC"/>
</dbReference>
<dbReference type="FunCoup" id="Q6C8M4">
    <property type="interactions" value="9"/>
</dbReference>
<evidence type="ECO:0000256" key="1">
    <source>
        <dbReference type="ARBA" id="ARBA00013279"/>
    </source>
</evidence>
<dbReference type="EC" id="3.1.1.3" evidence="1"/>
<dbReference type="AlphaFoldDB" id="Q6C8M4"/>
<organism evidence="6 7">
    <name type="scientific">Yarrowia lipolytica (strain CLIB 122 / E 150)</name>
    <name type="common">Yeast</name>
    <name type="synonym">Candida lipolytica</name>
    <dbReference type="NCBI Taxonomy" id="284591"/>
    <lineage>
        <taxon>Eukaryota</taxon>
        <taxon>Fungi</taxon>
        <taxon>Dikarya</taxon>
        <taxon>Ascomycota</taxon>
        <taxon>Saccharomycotina</taxon>
        <taxon>Dipodascomycetes</taxon>
        <taxon>Dipodascales</taxon>
        <taxon>Dipodascales incertae sedis</taxon>
        <taxon>Yarrowia</taxon>
    </lineage>
</organism>
<protein>
    <recommendedName>
        <fullName evidence="1">triacylglycerol lipase</fullName>
        <ecNumber evidence="1">3.1.1.3</ecNumber>
    </recommendedName>
</protein>
<dbReference type="Proteomes" id="UP000001300">
    <property type="component" value="Chromosome D"/>
</dbReference>
<dbReference type="VEuPathDB" id="FungiDB:YALI0_D18480g"/>
<evidence type="ECO:0000313" key="6">
    <source>
        <dbReference type="EMBL" id="CAG81180.1"/>
    </source>
</evidence>
<dbReference type="PANTHER" id="PTHR46640:SF1">
    <property type="entry name" value="FUNGAL LIPASE-LIKE DOMAIN-CONTAINING PROTEIN-RELATED"/>
    <property type="match status" value="1"/>
</dbReference>
<evidence type="ECO:0000259" key="5">
    <source>
        <dbReference type="Pfam" id="PF01764"/>
    </source>
</evidence>
<sequence length="365" mass="41139">MLSLIAIFLLVTTALAQTANITQSTYDFVLKYGRLSNVAYCVKAPGPYELETDFTCGRSCGHFPNVTLEHQFGGDFFSTSITGFLAHDHTKKEKYIVFRGTFSLADAITDALFLQEPYLADLPPLNTTNINSTSNSARVDCPDCEIHDGFQKAYRETMVNMQGHLVAFLRNNTDYKLIVTGHSLGAATALLMGINLKNLGFDPMVITFGQPRVGNKAFADYADSLFFKQGDNGLNINPERRLYRVTHWNDIVVGVPFWSGYTHTLGEVYISYPDGVNAPIEYVNACAGPDNDQCHYGSFDLLARVNILKNHCAYLNWIFYCAFNVDKRQMMIDPPRIHKRVEHWSGKFADVEFSERMIYEATYPM</sequence>
<dbReference type="SUPFAM" id="SSF53474">
    <property type="entry name" value="alpha/beta-Hydrolases"/>
    <property type="match status" value="1"/>
</dbReference>
<dbReference type="Gene3D" id="3.40.50.1820">
    <property type="entry name" value="alpha/beta hydrolase"/>
    <property type="match status" value="1"/>
</dbReference>
<dbReference type="InterPro" id="IPR051299">
    <property type="entry name" value="AB_hydrolase_lip/est"/>
</dbReference>
<dbReference type="OrthoDB" id="406844at2759"/>